<evidence type="ECO:0000313" key="4">
    <source>
        <dbReference type="EMBL" id="MDX8153323.1"/>
    </source>
</evidence>
<feature type="compositionally biased region" description="Pro residues" evidence="1">
    <location>
        <begin position="491"/>
        <end position="500"/>
    </location>
</feature>
<accession>A0ABU4VNC1</accession>
<dbReference type="PANTHER" id="PTHR33371:SF4">
    <property type="entry name" value="INTERMEMBRANE PHOSPHOLIPID TRANSPORT SYSTEM BINDING PROTEIN MLAD"/>
    <property type="match status" value="1"/>
</dbReference>
<keyword evidence="2" id="KW-0812">Transmembrane</keyword>
<dbReference type="Pfam" id="PF02470">
    <property type="entry name" value="MlaD"/>
    <property type="match status" value="1"/>
</dbReference>
<proteinExistence type="predicted"/>
<evidence type="ECO:0000259" key="3">
    <source>
        <dbReference type="Pfam" id="PF02470"/>
    </source>
</evidence>
<dbReference type="InterPro" id="IPR003399">
    <property type="entry name" value="Mce/MlaD"/>
</dbReference>
<feature type="region of interest" description="Disordered" evidence="1">
    <location>
        <begin position="425"/>
        <end position="447"/>
    </location>
</feature>
<dbReference type="RefSeq" id="WP_319955474.1">
    <property type="nucleotide sequence ID" value="NZ_JAXAVX010000013.1"/>
</dbReference>
<keyword evidence="2" id="KW-1133">Transmembrane helix</keyword>
<comment type="caution">
    <text evidence="4">The sequence shown here is derived from an EMBL/GenBank/DDBJ whole genome shotgun (WGS) entry which is preliminary data.</text>
</comment>
<feature type="transmembrane region" description="Helical" evidence="2">
    <location>
        <begin position="16"/>
        <end position="35"/>
    </location>
</feature>
<feature type="region of interest" description="Disordered" evidence="1">
    <location>
        <begin position="470"/>
        <end position="500"/>
    </location>
</feature>
<keyword evidence="5" id="KW-1185">Reference proteome</keyword>
<gene>
    <name evidence="4" type="ORF">SK069_17120</name>
</gene>
<evidence type="ECO:0000256" key="1">
    <source>
        <dbReference type="SAM" id="MobiDB-lite"/>
    </source>
</evidence>
<keyword evidence="2" id="KW-0472">Membrane</keyword>
<dbReference type="EMBL" id="JAXAVX010000013">
    <property type="protein sequence ID" value="MDX8153323.1"/>
    <property type="molecule type" value="Genomic_DNA"/>
</dbReference>
<reference evidence="4 5" key="1">
    <citation type="submission" date="2023-11" db="EMBL/GenBank/DDBJ databases">
        <authorList>
            <person name="Xu M."/>
            <person name="Jiang T."/>
        </authorList>
    </citation>
    <scope>NUCLEOTIDE SEQUENCE [LARGE SCALE GENOMIC DNA]</scope>
    <source>
        <strain evidence="4 5">SD</strain>
    </source>
</reference>
<organism evidence="4 5">
    <name type="scientific">Patulibacter brassicae</name>
    <dbReference type="NCBI Taxonomy" id="1705717"/>
    <lineage>
        <taxon>Bacteria</taxon>
        <taxon>Bacillati</taxon>
        <taxon>Actinomycetota</taxon>
        <taxon>Thermoleophilia</taxon>
        <taxon>Solirubrobacterales</taxon>
        <taxon>Patulibacteraceae</taxon>
        <taxon>Patulibacter</taxon>
    </lineage>
</organism>
<name>A0ABU4VNC1_9ACTN</name>
<feature type="domain" description="Mce/MlaD" evidence="3">
    <location>
        <begin position="41"/>
        <end position="120"/>
    </location>
</feature>
<evidence type="ECO:0000313" key="5">
    <source>
        <dbReference type="Proteomes" id="UP001277761"/>
    </source>
</evidence>
<evidence type="ECO:0000256" key="2">
    <source>
        <dbReference type="SAM" id="Phobius"/>
    </source>
</evidence>
<protein>
    <submittedName>
        <fullName evidence="4">MlaD family protein</fullName>
    </submittedName>
</protein>
<feature type="compositionally biased region" description="Basic and acidic residues" evidence="1">
    <location>
        <begin position="471"/>
        <end position="488"/>
    </location>
</feature>
<sequence length="500" mass="52927">MTIEGRHARRTRNVRTLAVAGLAIVVAGLVYLLAFSGGSDYKLHVRFQNAGQLVQGGLVQVGGVKVGQIDRISISDDGQADLELGITDEDFVPLNEGTRAQIRAVGQATLTNRYVALTPGPDNRPALRDGATLAATDTRGIVDLDAILSSLDGPFREDLRALIQRSSEVFAGSGAPSFNRMLAKIDPAFASLDGLLGDLRTDQDAIDRLVRSGATAAGAVADRRASLVTAVGRTERTFRAVADQQQALSGVLQRAPAVLRQAGGTLRRAGSTAQALRPALRAVPEPQADLRVLLRRLPKVLRRTDPVGAQLERILGPLRTAVNGLPQLERPTVDGAKAISDGLDEAMPMLEGLRFYGSDFILGIVNGLVSIGTGGYHQHGHYLKIEFVQSPQTLLGGALGGLIPALAKITDGVIPGVINLATHQNRRCPGGNAPPAPDGSNPWYPKEGICDPTTSMSRLVNSPPALCRTYSRCDGDDRSLKPDPDGRNPQRPTPPAGASR</sequence>
<dbReference type="InterPro" id="IPR052336">
    <property type="entry name" value="MlaD_Phospholipid_Transporter"/>
</dbReference>
<dbReference type="Proteomes" id="UP001277761">
    <property type="component" value="Unassembled WGS sequence"/>
</dbReference>
<dbReference type="PANTHER" id="PTHR33371">
    <property type="entry name" value="INTERMEMBRANE PHOSPHOLIPID TRANSPORT SYSTEM BINDING PROTEIN MLAD-RELATED"/>
    <property type="match status" value="1"/>
</dbReference>